<organism evidence="2">
    <name type="scientific">uncultured Mycobacterium sp</name>
    <dbReference type="NCBI Taxonomy" id="171292"/>
    <lineage>
        <taxon>Bacteria</taxon>
        <taxon>Bacillati</taxon>
        <taxon>Actinomycetota</taxon>
        <taxon>Actinomycetes</taxon>
        <taxon>Mycobacteriales</taxon>
        <taxon>Mycobacteriaceae</taxon>
        <taxon>Mycobacterium</taxon>
        <taxon>environmental samples</taxon>
    </lineage>
</organism>
<keyword evidence="1" id="KW-1133">Transmembrane helix</keyword>
<protein>
    <submittedName>
        <fullName evidence="2">Sulfatase family protein</fullName>
    </submittedName>
</protein>
<reference evidence="2" key="1">
    <citation type="submission" date="2016-03" db="EMBL/GenBank/DDBJ databases">
        <authorList>
            <person name="Ploux O."/>
        </authorList>
    </citation>
    <scope>NUCLEOTIDE SEQUENCE</scope>
    <source>
        <strain evidence="2">UC10</strain>
    </source>
</reference>
<dbReference type="EMBL" id="FLQS01000004">
    <property type="protein sequence ID" value="SBS71884.1"/>
    <property type="molecule type" value="Genomic_DNA"/>
</dbReference>
<keyword evidence="1" id="KW-0472">Membrane</keyword>
<dbReference type="AlphaFoldDB" id="A0A1Y5NZM2"/>
<sequence length="181" mass="18754">MDDDHELVLVAAYADLDRARSDFHELRKRIRHGMEVRATALVTKDADGHPEVVEAENRHGRVALGVGAGLGLLVGMFIPPIGLSVLVGGAAAGLVAAVAEHELRIGLRHEIGEALEAGTGVVISVVYPNGRVPVEITLSGSAKVASLRMDKSTINSIEKAVAEAMAGAGHPISAGTTDTST</sequence>
<keyword evidence="1" id="KW-0812">Transmembrane</keyword>
<evidence type="ECO:0000256" key="1">
    <source>
        <dbReference type="SAM" id="Phobius"/>
    </source>
</evidence>
<gene>
    <name evidence="2" type="ORF">MHPYR_120090</name>
</gene>
<accession>A0A1Y5NZM2</accession>
<feature type="transmembrane region" description="Helical" evidence="1">
    <location>
        <begin position="77"/>
        <end position="99"/>
    </location>
</feature>
<name>A0A1Y5NZM2_9MYCO</name>
<proteinExistence type="predicted"/>
<evidence type="ECO:0000313" key="2">
    <source>
        <dbReference type="EMBL" id="SBS71884.1"/>
    </source>
</evidence>